<feature type="compositionally biased region" description="Polar residues" evidence="1">
    <location>
        <begin position="219"/>
        <end position="233"/>
    </location>
</feature>
<dbReference type="VEuPathDB" id="GiardiaDB:DHA2_150880"/>
<dbReference type="EMBL" id="AHHH01000317">
    <property type="protein sequence ID" value="ESU40121.1"/>
    <property type="molecule type" value="Genomic_DNA"/>
</dbReference>
<gene>
    <name evidence="2" type="ORF">GSB_155544</name>
</gene>
<dbReference type="OrthoDB" id="9992747at2759"/>
<evidence type="ECO:0000313" key="3">
    <source>
        <dbReference type="Proteomes" id="UP000018040"/>
    </source>
</evidence>
<protein>
    <recommendedName>
        <fullName evidence="4">Reverse transcriptase/endonuclease</fullName>
    </recommendedName>
</protein>
<evidence type="ECO:0008006" key="4">
    <source>
        <dbReference type="Google" id="ProtNLM"/>
    </source>
</evidence>
<reference evidence="2 3" key="2">
    <citation type="journal article" date="2013" name="Genome Biol. Evol.">
        <title>Genome sequencing of Giardia lamblia genotypes A2 and B isolates (DH and GS) and comparative analysis with the genomes of genotypes A1 and E (WB and Pig).</title>
        <authorList>
            <person name="Adam R.D."/>
            <person name="Dahlstrom E.W."/>
            <person name="Martens C.A."/>
            <person name="Bruno D.P."/>
            <person name="Barbian K.D."/>
            <person name="Ricklefs S.M."/>
            <person name="Hernandez M.M."/>
            <person name="Narla N.P."/>
            <person name="Patel R.B."/>
            <person name="Porcella S.F."/>
            <person name="Nash T.E."/>
        </authorList>
    </citation>
    <scope>NUCLEOTIDE SEQUENCE [LARGE SCALE GENOMIC DNA]</scope>
    <source>
        <strain evidence="2 3">GS</strain>
    </source>
</reference>
<feature type="region of interest" description="Disordered" evidence="1">
    <location>
        <begin position="211"/>
        <end position="233"/>
    </location>
</feature>
<evidence type="ECO:0000256" key="1">
    <source>
        <dbReference type="SAM" id="MobiDB-lite"/>
    </source>
</evidence>
<reference evidence="3" key="1">
    <citation type="submission" date="2012-02" db="EMBL/GenBank/DDBJ databases">
        <title>Genome sequencing of Giardia lamblia Genotypes A2 and B isolates (DH and GS) and comparative analysis with the genomes of Genotypes A1 and E (WB and Pig).</title>
        <authorList>
            <person name="Adam R."/>
            <person name="Dahlstrom E."/>
            <person name="Martens C."/>
            <person name="Bruno D."/>
            <person name="Barbian K."/>
            <person name="Porcella S.F."/>
            <person name="Nash T."/>
        </authorList>
    </citation>
    <scope>NUCLEOTIDE SEQUENCE</scope>
    <source>
        <strain evidence="3">GS</strain>
    </source>
</reference>
<evidence type="ECO:0000313" key="2">
    <source>
        <dbReference type="EMBL" id="ESU40121.1"/>
    </source>
</evidence>
<proteinExistence type="predicted"/>
<organism evidence="2 3">
    <name type="scientific">Giardia intestinalis</name>
    <name type="common">Giardia lamblia</name>
    <dbReference type="NCBI Taxonomy" id="5741"/>
    <lineage>
        <taxon>Eukaryota</taxon>
        <taxon>Metamonada</taxon>
        <taxon>Diplomonadida</taxon>
        <taxon>Hexamitidae</taxon>
        <taxon>Giardiinae</taxon>
        <taxon>Giardia</taxon>
    </lineage>
</organism>
<dbReference type="VEuPathDB" id="GiardiaDB:QR46_1383"/>
<dbReference type="AlphaFoldDB" id="V6TN22"/>
<accession>V6TN22</accession>
<sequence length="233" mass="25348">MDAPTETASVSLDLADTATENGIFAYQAVRRQLQAALDIIRRRMPRRLATPGGECSVNMPPSVTSRPIAGRRARVPHGSSWTATELPETAQTRTTRHDTIVCASACQGAQPGAGGQTHSHLRPEPEAGHLTIDKCKAIDVGVTLPRQMDRYCSEKLRKYRDGTLPIIYGTDGSLHPKSRQHLEELHVDVEKLSLRAAFAIAYMAAKASEHLTAGPTRPAESQSPRATPLSTYF</sequence>
<name>V6TN22_GIAIN</name>
<comment type="caution">
    <text evidence="2">The sequence shown here is derived from an EMBL/GenBank/DDBJ whole genome shotgun (WGS) entry which is preliminary data.</text>
</comment>
<dbReference type="Proteomes" id="UP000018040">
    <property type="component" value="Unassembled WGS sequence"/>
</dbReference>